<keyword evidence="3 6" id="KW-0812">Transmembrane</keyword>
<feature type="transmembrane region" description="Helical" evidence="6">
    <location>
        <begin position="57"/>
        <end position="76"/>
    </location>
</feature>
<feature type="transmembrane region" description="Helical" evidence="6">
    <location>
        <begin position="97"/>
        <end position="116"/>
    </location>
</feature>
<keyword evidence="7" id="KW-0675">Receptor</keyword>
<gene>
    <name evidence="7" type="ORF">TI39_contig307g00090</name>
</gene>
<evidence type="ECO:0000313" key="7">
    <source>
        <dbReference type="EMBL" id="KJY00900.1"/>
    </source>
</evidence>
<evidence type="ECO:0000256" key="1">
    <source>
        <dbReference type="ARBA" id="ARBA00004141"/>
    </source>
</evidence>
<keyword evidence="8" id="KW-1185">Reference proteome</keyword>
<dbReference type="InterPro" id="IPR004307">
    <property type="entry name" value="TspO_MBR"/>
</dbReference>
<organism evidence="7 8">
    <name type="scientific">Zymoseptoria brevis</name>
    <dbReference type="NCBI Taxonomy" id="1047168"/>
    <lineage>
        <taxon>Eukaryota</taxon>
        <taxon>Fungi</taxon>
        <taxon>Dikarya</taxon>
        <taxon>Ascomycota</taxon>
        <taxon>Pezizomycotina</taxon>
        <taxon>Dothideomycetes</taxon>
        <taxon>Dothideomycetidae</taxon>
        <taxon>Mycosphaerellales</taxon>
        <taxon>Mycosphaerellaceae</taxon>
        <taxon>Zymoseptoria</taxon>
    </lineage>
</organism>
<dbReference type="CDD" id="cd15904">
    <property type="entry name" value="TSPO_MBR"/>
    <property type="match status" value="1"/>
</dbReference>
<feature type="transmembrane region" description="Helical" evidence="6">
    <location>
        <begin position="153"/>
        <end position="174"/>
    </location>
</feature>
<dbReference type="EMBL" id="LAFY01000299">
    <property type="protein sequence ID" value="KJY00900.1"/>
    <property type="molecule type" value="Genomic_DNA"/>
</dbReference>
<dbReference type="InterPro" id="IPR038330">
    <property type="entry name" value="TspO/MBR-related_sf"/>
</dbReference>
<dbReference type="Gene3D" id="1.20.1260.100">
    <property type="entry name" value="TspO/MBR protein"/>
    <property type="match status" value="1"/>
</dbReference>
<evidence type="ECO:0000256" key="3">
    <source>
        <dbReference type="ARBA" id="ARBA00022692"/>
    </source>
</evidence>
<evidence type="ECO:0000256" key="5">
    <source>
        <dbReference type="ARBA" id="ARBA00023136"/>
    </source>
</evidence>
<accession>A0A0F4GTX7</accession>
<sequence>MTTSLQSLTLPSFIFENAPISILLPIVAGSAVGYSCRPKQTQDTYATLRQPPLRPPPWIFGPAWTVIYGAMGYGAYRAWSVGINSFDPDKIVLAKHGALIYTIQLGLNLIWMPLFFSYKKPILATVDIITLTGTVGYLASIWSKIDERAGWSLAPYLGWLAFANYLCIGCGYLNDWDFSDKPAAAKAKK</sequence>
<dbReference type="GO" id="GO:0005741">
    <property type="term" value="C:mitochondrial outer membrane"/>
    <property type="evidence" value="ECO:0007669"/>
    <property type="project" value="TreeGrafter"/>
</dbReference>
<dbReference type="PANTHER" id="PTHR10057">
    <property type="entry name" value="PERIPHERAL-TYPE BENZODIAZEPINE RECEPTOR"/>
    <property type="match status" value="1"/>
</dbReference>
<evidence type="ECO:0000256" key="4">
    <source>
        <dbReference type="ARBA" id="ARBA00022989"/>
    </source>
</evidence>
<dbReference type="Pfam" id="PF03073">
    <property type="entry name" value="TspO_MBR"/>
    <property type="match status" value="1"/>
</dbReference>
<proteinExistence type="inferred from homology"/>
<comment type="similarity">
    <text evidence="2">Belongs to the TspO/BZRP family.</text>
</comment>
<dbReference type="OrthoDB" id="8841220at2759"/>
<keyword evidence="4 6" id="KW-1133">Transmembrane helix</keyword>
<reference evidence="7 8" key="1">
    <citation type="submission" date="2015-03" db="EMBL/GenBank/DDBJ databases">
        <title>RNA-seq based gene annotation and comparative genomics of four Zymoseptoria species reveal species-specific pathogenicity related genes and transposable element activity.</title>
        <authorList>
            <person name="Grandaubert J."/>
            <person name="Bhattacharyya A."/>
            <person name="Stukenbrock E.H."/>
        </authorList>
    </citation>
    <scope>NUCLEOTIDE SEQUENCE [LARGE SCALE GENOMIC DNA]</scope>
    <source>
        <strain evidence="7 8">Zb18110</strain>
    </source>
</reference>
<dbReference type="GO" id="GO:0033013">
    <property type="term" value="P:tetrapyrrole metabolic process"/>
    <property type="evidence" value="ECO:0007669"/>
    <property type="project" value="UniProtKB-ARBA"/>
</dbReference>
<dbReference type="Proteomes" id="UP000033647">
    <property type="component" value="Unassembled WGS sequence"/>
</dbReference>
<dbReference type="AlphaFoldDB" id="A0A0F4GTX7"/>
<name>A0A0F4GTX7_9PEZI</name>
<comment type="subcellular location">
    <subcellularLocation>
        <location evidence="1">Membrane</location>
        <topology evidence="1">Multi-pass membrane protein</topology>
    </subcellularLocation>
</comment>
<evidence type="ECO:0000313" key="8">
    <source>
        <dbReference type="Proteomes" id="UP000033647"/>
    </source>
</evidence>
<evidence type="ECO:0000256" key="2">
    <source>
        <dbReference type="ARBA" id="ARBA00007524"/>
    </source>
</evidence>
<keyword evidence="5 6" id="KW-0472">Membrane</keyword>
<evidence type="ECO:0000256" key="6">
    <source>
        <dbReference type="SAM" id="Phobius"/>
    </source>
</evidence>
<comment type="caution">
    <text evidence="7">The sequence shown here is derived from an EMBL/GenBank/DDBJ whole genome shotgun (WGS) entry which is preliminary data.</text>
</comment>
<protein>
    <submittedName>
        <fullName evidence="7">Benzodiazepine receptor family protein</fullName>
    </submittedName>
</protein>
<dbReference type="FunFam" id="1.20.1260.100:FF:000001">
    <property type="entry name" value="translocator protein 2"/>
    <property type="match status" value="1"/>
</dbReference>
<feature type="transmembrane region" description="Helical" evidence="6">
    <location>
        <begin position="122"/>
        <end position="141"/>
    </location>
</feature>
<dbReference type="PANTHER" id="PTHR10057:SF0">
    <property type="entry name" value="TRANSLOCATOR PROTEIN"/>
    <property type="match status" value="1"/>
</dbReference>
<dbReference type="STRING" id="1047168.A0A0F4GTX7"/>